<dbReference type="SUPFAM" id="SSF53448">
    <property type="entry name" value="Nucleotide-diphospho-sugar transferases"/>
    <property type="match status" value="1"/>
</dbReference>
<dbReference type="AlphaFoldDB" id="A0AAD5SKZ0"/>
<comment type="caution">
    <text evidence="2">The sequence shown here is derived from an EMBL/GenBank/DDBJ whole genome shotgun (WGS) entry which is preliminary data.</text>
</comment>
<evidence type="ECO:0000313" key="3">
    <source>
        <dbReference type="Proteomes" id="UP001212841"/>
    </source>
</evidence>
<comment type="similarity">
    <text evidence="1">Belongs to the glycosyltransferase 32 family.</text>
</comment>
<dbReference type="GO" id="GO:0000009">
    <property type="term" value="F:alpha-1,6-mannosyltransferase activity"/>
    <property type="evidence" value="ECO:0007669"/>
    <property type="project" value="InterPro"/>
</dbReference>
<dbReference type="GO" id="GO:0006487">
    <property type="term" value="P:protein N-linked glycosylation"/>
    <property type="evidence" value="ECO:0007669"/>
    <property type="project" value="TreeGrafter"/>
</dbReference>
<dbReference type="InterPro" id="IPR007577">
    <property type="entry name" value="GlycoTrfase_DXD_sugar-bd_CS"/>
</dbReference>
<dbReference type="InterPro" id="IPR029044">
    <property type="entry name" value="Nucleotide-diphossugar_trans"/>
</dbReference>
<evidence type="ECO:0008006" key="4">
    <source>
        <dbReference type="Google" id="ProtNLM"/>
    </source>
</evidence>
<reference evidence="2" key="1">
    <citation type="submission" date="2020-05" db="EMBL/GenBank/DDBJ databases">
        <title>Phylogenomic resolution of chytrid fungi.</title>
        <authorList>
            <person name="Stajich J.E."/>
            <person name="Amses K."/>
            <person name="Simmons R."/>
            <person name="Seto K."/>
            <person name="Myers J."/>
            <person name="Bonds A."/>
            <person name="Quandt C.A."/>
            <person name="Barry K."/>
            <person name="Liu P."/>
            <person name="Grigoriev I."/>
            <person name="Longcore J.E."/>
            <person name="James T.Y."/>
        </authorList>
    </citation>
    <scope>NUCLEOTIDE SEQUENCE</scope>
    <source>
        <strain evidence="2">JEL0318</strain>
    </source>
</reference>
<sequence length="423" mass="47098">MWTSLRPRPLSRLISVRRLSLTFAGLLFAAFVLYTRNASLAGHAENKQYELLSQVFENILTGGEAQGGKWYIPPSWTSNLTHLPKTINPNPTTILDAVRLASDLSTLNKNRQIPNTNIPLIVHQTYKTTNVQKWSNNVIECVSGWVAMAIDWHSRTHHRTGASAEAAYFMWNDKGMEEAVNYIWPDSYPLYQSLPVPVLKADTFRVFTVHSFGGIYADADTRPLRHPASWVGLSDLTPWMDEKTGKTFTPAREVGLIVGVECDTPEGGDQFWRMGYAHSVELTNWAFAGRKGHPALKDMLESVAGKGDAWDPLEVTGPYRLTDVIAEYVRKIDGDVRWAAFSGLHDGGRSKAVGDVLVLPITGFSPGRSSGYGNMGSKPTTHHDARLVHMASGSWKHFDLAVELRKLCRTVFAMCKADINVRE</sequence>
<dbReference type="PANTHER" id="PTHR31834">
    <property type="entry name" value="INITIATION-SPECIFIC ALPHA-1,6-MANNOSYLTRANSFERASE"/>
    <property type="match status" value="1"/>
</dbReference>
<organism evidence="2 3">
    <name type="scientific">Rhizophlyctis rosea</name>
    <dbReference type="NCBI Taxonomy" id="64517"/>
    <lineage>
        <taxon>Eukaryota</taxon>
        <taxon>Fungi</taxon>
        <taxon>Fungi incertae sedis</taxon>
        <taxon>Chytridiomycota</taxon>
        <taxon>Chytridiomycota incertae sedis</taxon>
        <taxon>Chytridiomycetes</taxon>
        <taxon>Rhizophlyctidales</taxon>
        <taxon>Rhizophlyctidaceae</taxon>
        <taxon>Rhizophlyctis</taxon>
    </lineage>
</organism>
<proteinExistence type="inferred from homology"/>
<protein>
    <recommendedName>
        <fullName evidence="4">Glycosyltransferase family 32 protein</fullName>
    </recommendedName>
</protein>
<dbReference type="Gene3D" id="3.90.550.20">
    <property type="match status" value="1"/>
</dbReference>
<dbReference type="InterPro" id="IPR039367">
    <property type="entry name" value="Och1-like"/>
</dbReference>
<dbReference type="Proteomes" id="UP001212841">
    <property type="component" value="Unassembled WGS sequence"/>
</dbReference>
<dbReference type="EMBL" id="JADGJD010000025">
    <property type="protein sequence ID" value="KAJ3056655.1"/>
    <property type="molecule type" value="Genomic_DNA"/>
</dbReference>
<keyword evidence="3" id="KW-1185">Reference proteome</keyword>
<accession>A0AAD5SKZ0</accession>
<dbReference type="GO" id="GO:0000136">
    <property type="term" value="C:mannan polymerase complex"/>
    <property type="evidence" value="ECO:0007669"/>
    <property type="project" value="TreeGrafter"/>
</dbReference>
<evidence type="ECO:0000313" key="2">
    <source>
        <dbReference type="EMBL" id="KAJ3056655.1"/>
    </source>
</evidence>
<gene>
    <name evidence="2" type="ORF">HK097_005331</name>
</gene>
<name>A0AAD5SKZ0_9FUNG</name>
<dbReference type="Pfam" id="PF04488">
    <property type="entry name" value="Gly_transf_sug"/>
    <property type="match status" value="1"/>
</dbReference>
<dbReference type="PANTHER" id="PTHR31834:SF10">
    <property type="entry name" value="TRANSFERASE, PUTATIVE (AFU_ORTHOLOGUE AFUA_8G02040)-RELATED"/>
    <property type="match status" value="1"/>
</dbReference>
<evidence type="ECO:0000256" key="1">
    <source>
        <dbReference type="ARBA" id="ARBA00009003"/>
    </source>
</evidence>